<feature type="compositionally biased region" description="Low complexity" evidence="1">
    <location>
        <begin position="14"/>
        <end position="23"/>
    </location>
</feature>
<gene>
    <name evidence="2" type="ORF">F3Y22_tig00015426pilonHSYRG00166</name>
</gene>
<feature type="compositionally biased region" description="Basic and acidic residues" evidence="1">
    <location>
        <begin position="1"/>
        <end position="12"/>
    </location>
</feature>
<dbReference type="AlphaFoldDB" id="A0A6A3C0X3"/>
<proteinExistence type="predicted"/>
<organism evidence="2 3">
    <name type="scientific">Hibiscus syriacus</name>
    <name type="common">Rose of Sharon</name>
    <dbReference type="NCBI Taxonomy" id="106335"/>
    <lineage>
        <taxon>Eukaryota</taxon>
        <taxon>Viridiplantae</taxon>
        <taxon>Streptophyta</taxon>
        <taxon>Embryophyta</taxon>
        <taxon>Tracheophyta</taxon>
        <taxon>Spermatophyta</taxon>
        <taxon>Magnoliopsida</taxon>
        <taxon>eudicotyledons</taxon>
        <taxon>Gunneridae</taxon>
        <taxon>Pentapetalae</taxon>
        <taxon>rosids</taxon>
        <taxon>malvids</taxon>
        <taxon>Malvales</taxon>
        <taxon>Malvaceae</taxon>
        <taxon>Malvoideae</taxon>
        <taxon>Hibiscus</taxon>
    </lineage>
</organism>
<feature type="region of interest" description="Disordered" evidence="1">
    <location>
        <begin position="1"/>
        <end position="24"/>
    </location>
</feature>
<evidence type="ECO:0000313" key="2">
    <source>
        <dbReference type="EMBL" id="KAE8721691.1"/>
    </source>
</evidence>
<feature type="region of interest" description="Disordered" evidence="1">
    <location>
        <begin position="81"/>
        <end position="107"/>
    </location>
</feature>
<comment type="caution">
    <text evidence="2">The sequence shown here is derived from an EMBL/GenBank/DDBJ whole genome shotgun (WGS) entry which is preliminary data.</text>
</comment>
<dbReference type="EMBL" id="VEPZ02000611">
    <property type="protein sequence ID" value="KAE8721691.1"/>
    <property type="molecule type" value="Genomic_DNA"/>
</dbReference>
<protein>
    <submittedName>
        <fullName evidence="2">Uncharacterized protein</fullName>
    </submittedName>
</protein>
<evidence type="ECO:0000256" key="1">
    <source>
        <dbReference type="SAM" id="MobiDB-lite"/>
    </source>
</evidence>
<sequence>MESKANNRDRLDCSSSSSSSSQSICGQGMVELVGFIESVDYVNEYWDSDEYDDDDDVGYTRQPIEDEAWFLAHEIDYPSDNEKGTGLASVPDPQERSQTKDEDDDQSFAEKSYFSGEHYIQAKNVEHFAAADDSIGLSGTGISRLDDICIDDDQHGSIRSIGVGINSDSAVIGSEVRESLIGGSIEGDFEYFHDLDIAIGGSRLSHNETDRKNIDKAVGDKGKTVKNDTNNYVTGNDKGPTCQLKNLTDRVFFFSTTPKMGSWCLQVLVNLYGQITAMLLVTNMTV</sequence>
<accession>A0A6A3C0X3</accession>
<keyword evidence="3" id="KW-1185">Reference proteome</keyword>
<evidence type="ECO:0000313" key="3">
    <source>
        <dbReference type="Proteomes" id="UP000436088"/>
    </source>
</evidence>
<dbReference type="Proteomes" id="UP000436088">
    <property type="component" value="Unassembled WGS sequence"/>
</dbReference>
<name>A0A6A3C0X3_HIBSY</name>
<reference evidence="2" key="1">
    <citation type="submission" date="2019-09" db="EMBL/GenBank/DDBJ databases">
        <title>Draft genome information of white flower Hibiscus syriacus.</title>
        <authorList>
            <person name="Kim Y.-M."/>
        </authorList>
    </citation>
    <scope>NUCLEOTIDE SEQUENCE [LARGE SCALE GENOMIC DNA]</scope>
    <source>
        <strain evidence="2">YM2019G1</strain>
    </source>
</reference>